<name>A0A6J0LNT0_RAPSA</name>
<proteinExistence type="predicted"/>
<gene>
    <name evidence="4" type="primary">LOC108832480</name>
</gene>
<dbReference type="GeneID" id="108832480"/>
<reference evidence="4" key="2">
    <citation type="submission" date="2025-08" db="UniProtKB">
        <authorList>
            <consortium name="RefSeq"/>
        </authorList>
    </citation>
    <scope>IDENTIFICATION</scope>
    <source>
        <tissue evidence="4">Leaf</tissue>
    </source>
</reference>
<evidence type="ECO:0000313" key="4">
    <source>
        <dbReference type="RefSeq" id="XP_018461464.2"/>
    </source>
</evidence>
<dbReference type="Proteomes" id="UP000504610">
    <property type="component" value="Chromosome 2"/>
</dbReference>
<dbReference type="PANTHER" id="PTHR34146">
    <property type="entry name" value="POLYNUCLEOTIDYL TRANSFERASE, RIBONUCLEASE H-LIKE SUPERFAMILY PROTEIN-RELATED"/>
    <property type="match status" value="1"/>
</dbReference>
<dbReference type="Pfam" id="PF13456">
    <property type="entry name" value="RVT_3"/>
    <property type="match status" value="1"/>
</dbReference>
<dbReference type="GO" id="GO:0003676">
    <property type="term" value="F:nucleic acid binding"/>
    <property type="evidence" value="ECO:0007669"/>
    <property type="project" value="InterPro"/>
</dbReference>
<dbReference type="Gene3D" id="3.30.420.10">
    <property type="entry name" value="Ribonuclease H-like superfamily/Ribonuclease H"/>
    <property type="match status" value="1"/>
</dbReference>
<reference evidence="3" key="1">
    <citation type="journal article" date="2019" name="Database">
        <title>The radish genome database (RadishGD): an integrated information resource for radish genomics.</title>
        <authorList>
            <person name="Yu H.J."/>
            <person name="Baek S."/>
            <person name="Lee Y.J."/>
            <person name="Cho A."/>
            <person name="Mun J.H."/>
        </authorList>
    </citation>
    <scope>NUCLEOTIDE SEQUENCE [LARGE SCALE GENOMIC DNA]</scope>
    <source>
        <strain evidence="3">cv. WK10039</strain>
    </source>
</reference>
<accession>A0A6J0LNT0</accession>
<dbReference type="InterPro" id="IPR002156">
    <property type="entry name" value="RNaseH_domain"/>
</dbReference>
<dbReference type="PANTHER" id="PTHR34146:SF3">
    <property type="entry name" value="POLYNUCLEOTIDYL TRANSFERASE, RIBONUCLEASE H-LIKE SUPERFAMILY PROTEIN"/>
    <property type="match status" value="1"/>
</dbReference>
<keyword evidence="1" id="KW-1133">Transmembrane helix</keyword>
<dbReference type="RefSeq" id="XP_018461464.2">
    <property type="nucleotide sequence ID" value="XM_018605962.2"/>
</dbReference>
<protein>
    <submittedName>
        <fullName evidence="4">Uncharacterized protein LOC108832480</fullName>
    </submittedName>
</protein>
<dbReference type="InterPro" id="IPR012337">
    <property type="entry name" value="RNaseH-like_sf"/>
</dbReference>
<feature type="transmembrane region" description="Helical" evidence="1">
    <location>
        <begin position="12"/>
        <end position="31"/>
    </location>
</feature>
<dbReference type="GO" id="GO:0004523">
    <property type="term" value="F:RNA-DNA hybrid ribonuclease activity"/>
    <property type="evidence" value="ECO:0007669"/>
    <property type="project" value="InterPro"/>
</dbReference>
<dbReference type="AlphaFoldDB" id="A0A6J0LNT0"/>
<organism evidence="3 4">
    <name type="scientific">Raphanus sativus</name>
    <name type="common">Radish</name>
    <name type="synonym">Raphanus raphanistrum var. sativus</name>
    <dbReference type="NCBI Taxonomy" id="3726"/>
    <lineage>
        <taxon>Eukaryota</taxon>
        <taxon>Viridiplantae</taxon>
        <taxon>Streptophyta</taxon>
        <taxon>Embryophyta</taxon>
        <taxon>Tracheophyta</taxon>
        <taxon>Spermatophyta</taxon>
        <taxon>Magnoliopsida</taxon>
        <taxon>eudicotyledons</taxon>
        <taxon>Gunneridae</taxon>
        <taxon>Pentapetalae</taxon>
        <taxon>rosids</taxon>
        <taxon>malvids</taxon>
        <taxon>Brassicales</taxon>
        <taxon>Brassicaceae</taxon>
        <taxon>Brassiceae</taxon>
        <taxon>Raphanus</taxon>
    </lineage>
</organism>
<feature type="domain" description="RNase H type-1" evidence="2">
    <location>
        <begin position="90"/>
        <end position="168"/>
    </location>
</feature>
<dbReference type="KEGG" id="rsz:108832480"/>
<dbReference type="SUPFAM" id="SSF53098">
    <property type="entry name" value="Ribonuclease H-like"/>
    <property type="match status" value="1"/>
</dbReference>
<evidence type="ECO:0000259" key="2">
    <source>
        <dbReference type="Pfam" id="PF13456"/>
    </source>
</evidence>
<dbReference type="InterPro" id="IPR036397">
    <property type="entry name" value="RNaseH_sf"/>
</dbReference>
<evidence type="ECO:0000313" key="3">
    <source>
        <dbReference type="Proteomes" id="UP000504610"/>
    </source>
</evidence>
<keyword evidence="1" id="KW-0472">Membrane</keyword>
<keyword evidence="3" id="KW-1185">Reference proteome</keyword>
<keyword evidence="1" id="KW-0812">Transmembrane</keyword>
<evidence type="ECO:0000256" key="1">
    <source>
        <dbReference type="SAM" id="Phobius"/>
    </source>
</evidence>
<sequence>MERYQRAHSLPPTGLGPGTLAVWIVWILWLARNQFIFEKRKFTPEETVLKAITDARDWTMAQLPTIPRLLKPLIRFEPNPNLGNQCAIYMDAAWNPSTGCAGLGWIVDDQDSSTQHAATSTSVGSPLIAENLAVLAAMTFARDHEIDSISLFSDSQILIKTLIRRERKLEIYCVIRASPM</sequence>
<dbReference type="OrthoDB" id="1036116at2759"/>